<evidence type="ECO:0000256" key="1">
    <source>
        <dbReference type="ARBA" id="ARBA00022527"/>
    </source>
</evidence>
<dbReference type="GO" id="GO:0050321">
    <property type="term" value="F:tau-protein kinase activity"/>
    <property type="evidence" value="ECO:0007669"/>
    <property type="project" value="TreeGrafter"/>
</dbReference>
<dbReference type="SMART" id="SM00220">
    <property type="entry name" value="S_TKc"/>
    <property type="match status" value="1"/>
</dbReference>
<organism evidence="10 11">
    <name type="scientific">Onchocerca volvulus</name>
    <dbReference type="NCBI Taxonomy" id="6282"/>
    <lineage>
        <taxon>Eukaryota</taxon>
        <taxon>Metazoa</taxon>
        <taxon>Ecdysozoa</taxon>
        <taxon>Nematoda</taxon>
        <taxon>Chromadorea</taxon>
        <taxon>Rhabditida</taxon>
        <taxon>Spirurina</taxon>
        <taxon>Spiruromorpha</taxon>
        <taxon>Filarioidea</taxon>
        <taxon>Onchocercidae</taxon>
        <taxon>Onchocerca</taxon>
    </lineage>
</organism>
<dbReference type="FunFam" id="1.10.510.10:FF:000658">
    <property type="entry name" value="Protein CBG12184"/>
    <property type="match status" value="1"/>
</dbReference>
<accession>A0A2K6VI24</accession>
<dbReference type="InterPro" id="IPR000719">
    <property type="entry name" value="Prot_kinase_dom"/>
</dbReference>
<keyword evidence="4" id="KW-0418">Kinase</keyword>
<feature type="domain" description="Protein kinase" evidence="9">
    <location>
        <begin position="145"/>
        <end position="398"/>
    </location>
</feature>
<dbReference type="AlphaFoldDB" id="A0A2K6VI24"/>
<dbReference type="PANTHER" id="PTHR24346">
    <property type="entry name" value="MAP/MICROTUBULE AFFINITY-REGULATING KINASE"/>
    <property type="match status" value="1"/>
</dbReference>
<dbReference type="Gene3D" id="1.10.510.10">
    <property type="entry name" value="Transferase(Phosphotransferase) domain 1"/>
    <property type="match status" value="1"/>
</dbReference>
<keyword evidence="1 7" id="KW-0723">Serine/threonine-protein kinase</keyword>
<keyword evidence="3 6" id="KW-0547">Nucleotide-binding</keyword>
<name>A0A2K6VI24_ONCVO</name>
<dbReference type="EMBL" id="CMVM020000350">
    <property type="status" value="NOT_ANNOTATED_CDS"/>
    <property type="molecule type" value="Genomic_DNA"/>
</dbReference>
<proteinExistence type="inferred from homology"/>
<reference evidence="11" key="1">
    <citation type="submission" date="2013-10" db="EMBL/GenBank/DDBJ databases">
        <title>Genome sequencing of Onchocerca volvulus.</title>
        <authorList>
            <person name="Cotton J."/>
            <person name="Tsai J."/>
            <person name="Stanley E."/>
            <person name="Tracey A."/>
            <person name="Holroyd N."/>
            <person name="Lustigman S."/>
            <person name="Berriman M."/>
        </authorList>
    </citation>
    <scope>NUCLEOTIDE SEQUENCE</scope>
</reference>
<evidence type="ECO:0000256" key="4">
    <source>
        <dbReference type="ARBA" id="ARBA00022777"/>
    </source>
</evidence>
<dbReference type="STRING" id="6282.A0A2K6VI24"/>
<protein>
    <submittedName>
        <fullName evidence="10">Protein kinase domain-containing protein</fullName>
    </submittedName>
</protein>
<dbReference type="InterPro" id="IPR017441">
    <property type="entry name" value="Protein_kinase_ATP_BS"/>
</dbReference>
<dbReference type="EnsemblMetazoa" id="OVOC11279.2">
    <property type="protein sequence ID" value="OVOC11279.2"/>
    <property type="gene ID" value="WBGene00248088"/>
</dbReference>
<feature type="compositionally biased region" description="Basic and acidic residues" evidence="8">
    <location>
        <begin position="1"/>
        <end position="32"/>
    </location>
</feature>
<evidence type="ECO:0000256" key="2">
    <source>
        <dbReference type="ARBA" id="ARBA00022679"/>
    </source>
</evidence>
<keyword evidence="2" id="KW-0808">Transferase</keyword>
<feature type="region of interest" description="Disordered" evidence="8">
    <location>
        <begin position="1"/>
        <end position="89"/>
    </location>
</feature>
<evidence type="ECO:0000313" key="11">
    <source>
        <dbReference type="Proteomes" id="UP000024404"/>
    </source>
</evidence>
<keyword evidence="11" id="KW-1185">Reference proteome</keyword>
<dbReference type="PROSITE" id="PS00107">
    <property type="entry name" value="PROTEIN_KINASE_ATP"/>
    <property type="match status" value="1"/>
</dbReference>
<evidence type="ECO:0000256" key="8">
    <source>
        <dbReference type="SAM" id="MobiDB-lite"/>
    </source>
</evidence>
<comment type="similarity">
    <text evidence="7">Belongs to the protein kinase superfamily.</text>
</comment>
<dbReference type="PANTHER" id="PTHR24346:SF82">
    <property type="entry name" value="KP78A-RELATED"/>
    <property type="match status" value="1"/>
</dbReference>
<dbReference type="PROSITE" id="PS00108">
    <property type="entry name" value="PROTEIN_KINASE_ST"/>
    <property type="match status" value="1"/>
</dbReference>
<evidence type="ECO:0000256" key="7">
    <source>
        <dbReference type="RuleBase" id="RU000304"/>
    </source>
</evidence>
<dbReference type="GO" id="GO:0005524">
    <property type="term" value="F:ATP binding"/>
    <property type="evidence" value="ECO:0007669"/>
    <property type="project" value="UniProtKB-UniRule"/>
</dbReference>
<dbReference type="GO" id="GO:0000226">
    <property type="term" value="P:microtubule cytoskeleton organization"/>
    <property type="evidence" value="ECO:0007669"/>
    <property type="project" value="TreeGrafter"/>
</dbReference>
<evidence type="ECO:0000256" key="6">
    <source>
        <dbReference type="PROSITE-ProRule" id="PRU10141"/>
    </source>
</evidence>
<dbReference type="PROSITE" id="PS50011">
    <property type="entry name" value="PROTEIN_KINASE_DOM"/>
    <property type="match status" value="1"/>
</dbReference>
<keyword evidence="5 6" id="KW-0067">ATP-binding</keyword>
<dbReference type="GO" id="GO:0005737">
    <property type="term" value="C:cytoplasm"/>
    <property type="evidence" value="ECO:0007669"/>
    <property type="project" value="TreeGrafter"/>
</dbReference>
<dbReference type="InterPro" id="IPR008271">
    <property type="entry name" value="Ser/Thr_kinase_AS"/>
</dbReference>
<dbReference type="EnsemblMetazoa" id="OVOC11279.1">
    <property type="protein sequence ID" value="OVOC11279.1"/>
    <property type="gene ID" value="WBGene00248088"/>
</dbReference>
<dbReference type="GO" id="GO:0035556">
    <property type="term" value="P:intracellular signal transduction"/>
    <property type="evidence" value="ECO:0007669"/>
    <property type="project" value="TreeGrafter"/>
</dbReference>
<evidence type="ECO:0000256" key="5">
    <source>
        <dbReference type="ARBA" id="ARBA00022840"/>
    </source>
</evidence>
<feature type="binding site" evidence="6">
    <location>
        <position position="174"/>
    </location>
    <ligand>
        <name>ATP</name>
        <dbReference type="ChEBI" id="CHEBI:30616"/>
    </ligand>
</feature>
<dbReference type="Proteomes" id="UP000024404">
    <property type="component" value="Unassembled WGS sequence"/>
</dbReference>
<evidence type="ECO:0000256" key="3">
    <source>
        <dbReference type="ARBA" id="ARBA00022741"/>
    </source>
</evidence>
<sequence length="422" mass="49650">MEKDHREKKIKGDDKRSKMERDESKGKARQNERVNNLKRNESDKEIGKGSTDETNNDIKKDGENEKLSKSKRSKRIWGVEDVEENEEEKRNPVIVRMRKDEKDEKVKKSLERDRNINDTDYPTIDREIIRSLTPEMANEMKVRGIIFYEDLGKGTFSIVKKGWCDMLARMVAIKIIDTRKDLKYTKKCLPREIELIRKLQHDNIIKVYEVIKKNPYVCIIQDFTSRGDLLQKIKRKSKIDEREGKIHFRQLIEVMKYLKSVEVVHRDIKCENILLDSCENIKITDFSFARLLKKGERSKTFCGSRAYLAPEIIRAQPYDGYLSDMWSAGIVLYVMITGMMPYNDKDVKKMLEKQLQHRIAYRRTTEISIDAKRLIYDILHPIPQKRLTIEGVLRSKWLAGVKYRILVQTVNDSITTNSDKPT</sequence>
<dbReference type="Pfam" id="PF00069">
    <property type="entry name" value="Pkinase"/>
    <property type="match status" value="1"/>
</dbReference>
<dbReference type="SUPFAM" id="SSF56112">
    <property type="entry name" value="Protein kinase-like (PK-like)"/>
    <property type="match status" value="1"/>
</dbReference>
<dbReference type="InterPro" id="IPR011009">
    <property type="entry name" value="Kinase-like_dom_sf"/>
</dbReference>
<evidence type="ECO:0000313" key="10">
    <source>
        <dbReference type="EnsemblMetazoa" id="OVOC11279.2"/>
    </source>
</evidence>
<evidence type="ECO:0000259" key="9">
    <source>
        <dbReference type="PROSITE" id="PS50011"/>
    </source>
</evidence>
<dbReference type="OMA" id="GYLSDMW"/>
<feature type="compositionally biased region" description="Basic and acidic residues" evidence="8">
    <location>
        <begin position="38"/>
        <end position="68"/>
    </location>
</feature>
<reference evidence="10" key="2">
    <citation type="submission" date="2018-02" db="UniProtKB">
        <authorList>
            <consortium name="EnsemblMetazoa"/>
        </authorList>
    </citation>
    <scope>IDENTIFICATION</scope>
</reference>